<dbReference type="InterPro" id="IPR021843">
    <property type="entry name" value="PSME4_C"/>
</dbReference>
<evidence type="ECO:0000256" key="1">
    <source>
        <dbReference type="SAM" id="MobiDB-lite"/>
    </source>
</evidence>
<feature type="compositionally biased region" description="Basic and acidic residues" evidence="1">
    <location>
        <begin position="1"/>
        <end position="10"/>
    </location>
</feature>
<dbReference type="GO" id="GO:0016504">
    <property type="term" value="F:peptidase activator activity"/>
    <property type="evidence" value="ECO:0007669"/>
    <property type="project" value="InterPro"/>
</dbReference>
<proteinExistence type="predicted"/>
<dbReference type="EMBL" id="HBNS01006610">
    <property type="protein sequence ID" value="CAE4588874.1"/>
    <property type="molecule type" value="Transcribed_RNA"/>
</dbReference>
<organism evidence="3">
    <name type="scientific">Ditylum brightwellii</name>
    <dbReference type="NCBI Taxonomy" id="49249"/>
    <lineage>
        <taxon>Eukaryota</taxon>
        <taxon>Sar</taxon>
        <taxon>Stramenopiles</taxon>
        <taxon>Ochrophyta</taxon>
        <taxon>Bacillariophyta</taxon>
        <taxon>Mediophyceae</taxon>
        <taxon>Lithodesmiophycidae</taxon>
        <taxon>Lithodesmiales</taxon>
        <taxon>Lithodesmiaceae</taxon>
        <taxon>Ditylum</taxon>
    </lineage>
</organism>
<dbReference type="GO" id="GO:0010499">
    <property type="term" value="P:proteasomal ubiquitin-independent protein catabolic process"/>
    <property type="evidence" value="ECO:0007669"/>
    <property type="project" value="TreeGrafter"/>
</dbReference>
<dbReference type="SUPFAM" id="SSF48371">
    <property type="entry name" value="ARM repeat"/>
    <property type="match status" value="1"/>
</dbReference>
<sequence length="837" mass="93581">MDNNTEDVKAENAPGKKASSGNVDTSLLHWRNRLLTGWFLINSVDEHYLYHEDPKIASRVWTTCFHLIENETGQPLQRVALGLFGRLVVLSLAQEGSFYLSHGMRKYCGVDQRQNSSQKDQEVSDSALQMYGEKKADVSILREQLADASFCRSLVMALVFDHKEDSSIGGGHHPQWSAGIEEILRDATSNLAPRTLFPFQRISRSSNVFKVQHSQLVQAMLLIIGKESAQASITHLLDIAKELASSPPSEDQRNQQCTSAEIFGGVCRAILQYNSDFPELISAWNDILLPFLDDVIPKIPISLTGAFFDAFRYGIHHFPPSTFHSLTNWLIEKIEKTLWQHEGQKQGADNMVTEKSSPEPSESIKKGETSLSSASGSNDGFATQSKWLLIASAILIELDAEADLGAAVQFPWYTHALHPMEAKQKKNEENQVLFPVEELNQSWNIINNRLLPCLLKALGHPYEKCREHIAGCLFRICYCHRKCVNTSKALLKSQINGSLSSKEDRRSTNQDPGSIIIDKLCSIGSAREYSFEEQHHALITARKFIVYCIHLGDSKHEYSEFVIPLLPISFESVNVTMGDSSEGEVSAANRVLEAEVVKGFRYSLADVSSSCVITYGLDNDMTKVLKVVDKMLSNTSWQVRQAATHFLRCFQGGHKFLFSPEQTEIVTTTVAKLLSDERREVSSAAMAALTGILAATPPYSVNELVKAYVTIANKSKIKRKKKKDPTKVAKSPPAGNIISQKERERARQQQTSVFFLCAAILANPYDTPSYVPEALAAISKHSFEKSAPLAVRETVKMCCGEFKRTHMSDNWEVHRKQFSQEQLEALEDVVSTPHYYA</sequence>
<feature type="region of interest" description="Disordered" evidence="1">
    <location>
        <begin position="1"/>
        <end position="21"/>
    </location>
</feature>
<feature type="region of interest" description="Disordered" evidence="1">
    <location>
        <begin position="342"/>
        <end position="378"/>
    </location>
</feature>
<reference evidence="3" key="1">
    <citation type="submission" date="2021-01" db="EMBL/GenBank/DDBJ databases">
        <authorList>
            <person name="Corre E."/>
            <person name="Pelletier E."/>
            <person name="Niang G."/>
            <person name="Scheremetjew M."/>
            <person name="Finn R."/>
            <person name="Kale V."/>
            <person name="Holt S."/>
            <person name="Cochrane G."/>
            <person name="Meng A."/>
            <person name="Brown T."/>
            <person name="Cohen L."/>
        </authorList>
    </citation>
    <scope>NUCLEOTIDE SEQUENCE</scope>
    <source>
        <strain evidence="3">GSO104</strain>
    </source>
</reference>
<gene>
    <name evidence="3" type="ORF">DBRI00130_LOCUS5352</name>
</gene>
<dbReference type="InterPro" id="IPR016024">
    <property type="entry name" value="ARM-type_fold"/>
</dbReference>
<protein>
    <recommendedName>
        <fullName evidence="2">Proteasome activator complex subunit 4 C-terminal domain-containing protein</fullName>
    </recommendedName>
</protein>
<dbReference type="Pfam" id="PF11919">
    <property type="entry name" value="PSME4_C"/>
    <property type="match status" value="1"/>
</dbReference>
<evidence type="ECO:0000259" key="2">
    <source>
        <dbReference type="Pfam" id="PF11919"/>
    </source>
</evidence>
<dbReference type="InterPro" id="IPR011989">
    <property type="entry name" value="ARM-like"/>
</dbReference>
<feature type="domain" description="Proteasome activator complex subunit 4 C-terminal" evidence="2">
    <location>
        <begin position="748"/>
        <end position="837"/>
    </location>
</feature>
<dbReference type="GO" id="GO:0005634">
    <property type="term" value="C:nucleus"/>
    <property type="evidence" value="ECO:0007669"/>
    <property type="project" value="TreeGrafter"/>
</dbReference>
<dbReference type="AlphaFoldDB" id="A0A7S4QQV7"/>
<dbReference type="GO" id="GO:0005829">
    <property type="term" value="C:cytosol"/>
    <property type="evidence" value="ECO:0007669"/>
    <property type="project" value="TreeGrafter"/>
</dbReference>
<dbReference type="InterPro" id="IPR035309">
    <property type="entry name" value="PSME4"/>
</dbReference>
<dbReference type="PANTHER" id="PTHR32170">
    <property type="entry name" value="PROTEASOME ACTIVATOR COMPLEX SUBUNIT 4"/>
    <property type="match status" value="1"/>
</dbReference>
<dbReference type="PANTHER" id="PTHR32170:SF3">
    <property type="entry name" value="PROTEASOME ACTIVATOR COMPLEX SUBUNIT 4"/>
    <property type="match status" value="1"/>
</dbReference>
<dbReference type="GO" id="GO:0070628">
    <property type="term" value="F:proteasome binding"/>
    <property type="evidence" value="ECO:0007669"/>
    <property type="project" value="InterPro"/>
</dbReference>
<dbReference type="Gene3D" id="1.25.10.10">
    <property type="entry name" value="Leucine-rich Repeat Variant"/>
    <property type="match status" value="1"/>
</dbReference>
<accession>A0A7S4QQV7</accession>
<evidence type="ECO:0000313" key="3">
    <source>
        <dbReference type="EMBL" id="CAE4588874.1"/>
    </source>
</evidence>
<feature type="compositionally biased region" description="Polar residues" evidence="1">
    <location>
        <begin position="369"/>
        <end position="378"/>
    </location>
</feature>
<name>A0A7S4QQV7_9STRA</name>